<comment type="caution">
    <text evidence="1">The sequence shown here is derived from an EMBL/GenBank/DDBJ whole genome shotgun (WGS) entry which is preliminary data.</text>
</comment>
<evidence type="ECO:0000313" key="2">
    <source>
        <dbReference type="Proteomes" id="UP001056120"/>
    </source>
</evidence>
<reference evidence="1 2" key="2">
    <citation type="journal article" date="2022" name="Mol. Ecol. Resour.">
        <title>The genomes of chicory, endive, great burdock and yacon provide insights into Asteraceae paleo-polyploidization history and plant inulin production.</title>
        <authorList>
            <person name="Fan W."/>
            <person name="Wang S."/>
            <person name="Wang H."/>
            <person name="Wang A."/>
            <person name="Jiang F."/>
            <person name="Liu H."/>
            <person name="Zhao H."/>
            <person name="Xu D."/>
            <person name="Zhang Y."/>
        </authorList>
    </citation>
    <scope>NUCLEOTIDE SEQUENCE [LARGE SCALE GENOMIC DNA]</scope>
    <source>
        <strain evidence="2">cv. Yunnan</strain>
        <tissue evidence="1">Leaves</tissue>
    </source>
</reference>
<name>A0ACB9EDJ2_9ASTR</name>
<gene>
    <name evidence="1" type="ORF">L1987_56711</name>
</gene>
<accession>A0ACB9EDJ2</accession>
<keyword evidence="2" id="KW-1185">Reference proteome</keyword>
<proteinExistence type="predicted"/>
<dbReference type="EMBL" id="CM042035">
    <property type="protein sequence ID" value="KAI3756887.1"/>
    <property type="molecule type" value="Genomic_DNA"/>
</dbReference>
<sequence>MQDFIARNILNPDFEEKFGPILGMGGVKNNYVNSLNVVKSRLLIDKGTPESDSTEDIIGTPFDSDDHFREFHSYGSRLLQANYEGPYPVFIVDSSLLTALSTRFVRNTGYEDINFYCAMTERDLTCLLKRKLLYRQKVLNNIRNCTIDDSLDLTQKEKPAEKKSRVVLKEKAESKGYLGQDGRKTFKITGSNSKGLKKVEETIVQPMGRGFAAPILSVNFNIGHKKDDPKHVHAYSADDIKISEKI</sequence>
<organism evidence="1 2">
    <name type="scientific">Smallanthus sonchifolius</name>
    <dbReference type="NCBI Taxonomy" id="185202"/>
    <lineage>
        <taxon>Eukaryota</taxon>
        <taxon>Viridiplantae</taxon>
        <taxon>Streptophyta</taxon>
        <taxon>Embryophyta</taxon>
        <taxon>Tracheophyta</taxon>
        <taxon>Spermatophyta</taxon>
        <taxon>Magnoliopsida</taxon>
        <taxon>eudicotyledons</taxon>
        <taxon>Gunneridae</taxon>
        <taxon>Pentapetalae</taxon>
        <taxon>asterids</taxon>
        <taxon>campanulids</taxon>
        <taxon>Asterales</taxon>
        <taxon>Asteraceae</taxon>
        <taxon>Asteroideae</taxon>
        <taxon>Heliantheae alliance</taxon>
        <taxon>Millerieae</taxon>
        <taxon>Smallanthus</taxon>
    </lineage>
</organism>
<dbReference type="Proteomes" id="UP001056120">
    <property type="component" value="Linkage Group LG18"/>
</dbReference>
<evidence type="ECO:0000313" key="1">
    <source>
        <dbReference type="EMBL" id="KAI3756887.1"/>
    </source>
</evidence>
<protein>
    <submittedName>
        <fullName evidence="1">Uncharacterized protein</fullName>
    </submittedName>
</protein>
<reference evidence="2" key="1">
    <citation type="journal article" date="2022" name="Mol. Ecol. Resour.">
        <title>The genomes of chicory, endive, great burdock and yacon provide insights into Asteraceae palaeo-polyploidization history and plant inulin production.</title>
        <authorList>
            <person name="Fan W."/>
            <person name="Wang S."/>
            <person name="Wang H."/>
            <person name="Wang A."/>
            <person name="Jiang F."/>
            <person name="Liu H."/>
            <person name="Zhao H."/>
            <person name="Xu D."/>
            <person name="Zhang Y."/>
        </authorList>
    </citation>
    <scope>NUCLEOTIDE SEQUENCE [LARGE SCALE GENOMIC DNA]</scope>
    <source>
        <strain evidence="2">cv. Yunnan</strain>
    </source>
</reference>